<accession>A0A1M7JVJ3</accession>
<evidence type="ECO:0000256" key="2">
    <source>
        <dbReference type="RuleBase" id="RU004447"/>
    </source>
</evidence>
<dbReference type="InterPro" id="IPR011249">
    <property type="entry name" value="Metalloenz_LuxS/M16"/>
</dbReference>
<dbReference type="InterPro" id="IPR013578">
    <property type="entry name" value="Peptidase_M16C_assoc"/>
</dbReference>
<dbReference type="PROSITE" id="PS00143">
    <property type="entry name" value="INSULINASE"/>
    <property type="match status" value="1"/>
</dbReference>
<dbReference type="Pfam" id="PF05193">
    <property type="entry name" value="Peptidase_M16_C"/>
    <property type="match status" value="1"/>
</dbReference>
<dbReference type="InterPro" id="IPR007863">
    <property type="entry name" value="Peptidase_M16_C"/>
</dbReference>
<dbReference type="Pfam" id="PF22516">
    <property type="entry name" value="PreP_C"/>
    <property type="match status" value="1"/>
</dbReference>
<reference evidence="4 5" key="1">
    <citation type="submission" date="2016-11" db="EMBL/GenBank/DDBJ databases">
        <authorList>
            <person name="Jaros S."/>
            <person name="Januszkiewicz K."/>
            <person name="Wedrychowicz H."/>
        </authorList>
    </citation>
    <scope>NUCLEOTIDE SEQUENCE [LARGE SCALE GENOMIC DNA]</scope>
    <source>
        <strain evidence="4 5">DSM 15930</strain>
    </source>
</reference>
<feature type="domain" description="Peptidase M16C associated" evidence="3">
    <location>
        <begin position="470"/>
        <end position="720"/>
    </location>
</feature>
<dbReference type="GO" id="GO:0046872">
    <property type="term" value="F:metal ion binding"/>
    <property type="evidence" value="ECO:0007669"/>
    <property type="project" value="InterPro"/>
</dbReference>
<dbReference type="PANTHER" id="PTHR43016">
    <property type="entry name" value="PRESEQUENCE PROTEASE"/>
    <property type="match status" value="1"/>
</dbReference>
<dbReference type="Pfam" id="PF00675">
    <property type="entry name" value="Peptidase_M16"/>
    <property type="match status" value="1"/>
</dbReference>
<sequence>MSKNIKSVDELGIMPQYEIVTSQSIDELKTLGIILKHKKSGARIVVMSNDDDNKVFFVGFKTPPMDSTGAAHIVEHTVLCGSKNFPVKDPFIELEKGSLNTFLNAVTYPDKTIYPIASCNDKDFQNLMHVYMDAVLYPNIYNKKQIFEQEGWHYELENKEDELKINGIVYNEMKGAFSSPEQVLFRLIKKSLFPDTAYGTESGGDPDNIPDLSYEEFLDFHKKYYHPVNSYIYLYGNVDIEEKLNWLDKEYLSDFDQIQVNSHIEMQKSFEKPKEVVASYSISAEEPVENNTYVSYNAVVGTSLDAKLVMSMKILEYVLLSAPGAPLKQAILDAKIGQDILSDYDSSIMQPMFSIIAKNANESDKDQFLIVIEETLEKIVKDGIDEKALRAAINFYEFKYREADFGQFPKGLMYGIQLLESWLYDDSKPFAHMEANQIFAFLKEQINSGYFEELIKQYLINNNHVSVVIVKPEIGLTAKVEEEIKKKLESYKASLSGDEINQIIENTKELTKYQEQASTAEELQSIPLLDREDIGKDAQPIYNKIKMVDSTTVVQHDIFTNQIAYLRILFDAKYVPNDLVPYIGLLSTVLGYVDTEKNSFLELSNEINIHTGGINTFISTYVKKNDITNYKPVLAFKIKVLYQELGVAMELLNEIIHESKLGDSKRMLEILMEIKSRLQMKLNSSGHSVAVSRATSYYSQAAMFDELTNGISYYRFIDNLVNNFDNKHEEITNNLKQVMDCLFRKDTVLLSVTADDEGYQLFDPFIKPFIDRLSNVQINTSLGKFDCKKLNEGFKTASKVQYVARTGNYREDGYSYTGVLRVLKSILSFDYLWNNIRVKGGAYGSMCGFSFDGNGYFTSYRDPNLKETNKIYDQVVDYIANFDVDDRDMTKYIIGTISSVDTPLNPAAKGGRSLASYLSDMTTMDFQREREQILTATQGDIRALAGLVGAILADNNLCVIGNETKLQDNADMFGAIKSLI</sequence>
<dbReference type="InterPro" id="IPR001431">
    <property type="entry name" value="Pept_M16_Zn_BS"/>
</dbReference>
<protein>
    <recommendedName>
        <fullName evidence="3">Peptidase M16C associated domain-containing protein</fullName>
    </recommendedName>
</protein>
<name>A0A1M7JVJ3_9FIRM</name>
<dbReference type="Proteomes" id="UP000184038">
    <property type="component" value="Unassembled WGS sequence"/>
</dbReference>
<dbReference type="Pfam" id="PF08367">
    <property type="entry name" value="M16C_assoc"/>
    <property type="match status" value="1"/>
</dbReference>
<dbReference type="Gene3D" id="3.30.830.10">
    <property type="entry name" value="Metalloenzyme, LuxS/M16 peptidase-like"/>
    <property type="match status" value="4"/>
</dbReference>
<evidence type="ECO:0000259" key="3">
    <source>
        <dbReference type="SMART" id="SM01264"/>
    </source>
</evidence>
<keyword evidence="5" id="KW-1185">Reference proteome</keyword>
<dbReference type="AlphaFoldDB" id="A0A1M7JVJ3"/>
<dbReference type="GO" id="GO:0004222">
    <property type="term" value="F:metalloendopeptidase activity"/>
    <property type="evidence" value="ECO:0007669"/>
    <property type="project" value="InterPro"/>
</dbReference>
<dbReference type="PANTHER" id="PTHR43016:SF13">
    <property type="entry name" value="PRESEQUENCE PROTEASE, MITOCHONDRIAL"/>
    <property type="match status" value="1"/>
</dbReference>
<evidence type="ECO:0000313" key="5">
    <source>
        <dbReference type="Proteomes" id="UP000184038"/>
    </source>
</evidence>
<dbReference type="EMBL" id="FRCP01000012">
    <property type="protein sequence ID" value="SHM57046.1"/>
    <property type="molecule type" value="Genomic_DNA"/>
</dbReference>
<evidence type="ECO:0000256" key="1">
    <source>
        <dbReference type="ARBA" id="ARBA00007261"/>
    </source>
</evidence>
<proteinExistence type="inferred from homology"/>
<evidence type="ECO:0000313" key="4">
    <source>
        <dbReference type="EMBL" id="SHM57046.1"/>
    </source>
</evidence>
<dbReference type="InterPro" id="IPR011765">
    <property type="entry name" value="Pept_M16_N"/>
</dbReference>
<dbReference type="SUPFAM" id="SSF63411">
    <property type="entry name" value="LuxS/MPP-like metallohydrolase"/>
    <property type="match status" value="4"/>
</dbReference>
<organism evidence="4 5">
    <name type="scientific">Anaerosporobacter mobilis DSM 15930</name>
    <dbReference type="NCBI Taxonomy" id="1120996"/>
    <lineage>
        <taxon>Bacteria</taxon>
        <taxon>Bacillati</taxon>
        <taxon>Bacillota</taxon>
        <taxon>Clostridia</taxon>
        <taxon>Lachnospirales</taxon>
        <taxon>Lachnospiraceae</taxon>
        <taxon>Anaerosporobacter</taxon>
    </lineage>
</organism>
<dbReference type="RefSeq" id="WP_084139224.1">
    <property type="nucleotide sequence ID" value="NZ_FRCP01000012.1"/>
</dbReference>
<dbReference type="OrthoDB" id="9762027at2"/>
<dbReference type="FunFam" id="3.30.830.10:FF:000034">
    <property type="entry name" value="presequence protease 1, chloroplastic/mitochondrial"/>
    <property type="match status" value="1"/>
</dbReference>
<dbReference type="GO" id="GO:0016485">
    <property type="term" value="P:protein processing"/>
    <property type="evidence" value="ECO:0007669"/>
    <property type="project" value="TreeGrafter"/>
</dbReference>
<dbReference type="InterPro" id="IPR055130">
    <property type="entry name" value="PreP_C"/>
</dbReference>
<gene>
    <name evidence="4" type="ORF">SAMN02746066_02438</name>
</gene>
<dbReference type="STRING" id="1120996.SAMN02746066_02438"/>
<comment type="similarity">
    <text evidence="1 2">Belongs to the peptidase M16 family.</text>
</comment>
<dbReference type="SMART" id="SM01264">
    <property type="entry name" value="M16C_associated"/>
    <property type="match status" value="1"/>
</dbReference>